<proteinExistence type="predicted"/>
<dbReference type="RefSeq" id="WP_217067278.1">
    <property type="nucleotide sequence ID" value="NZ_JAHQCS010000121.1"/>
</dbReference>
<evidence type="ECO:0000313" key="2">
    <source>
        <dbReference type="Proteomes" id="UP000784880"/>
    </source>
</evidence>
<comment type="caution">
    <text evidence="1">The sequence shown here is derived from an EMBL/GenBank/DDBJ whole genome shotgun (WGS) entry which is preliminary data.</text>
</comment>
<protein>
    <submittedName>
        <fullName evidence="1">Uncharacterized protein</fullName>
    </submittedName>
</protein>
<accession>A0ABS6JJW5</accession>
<reference evidence="1 2" key="1">
    <citation type="submission" date="2021-06" db="EMBL/GenBank/DDBJ databases">
        <title>Bacillus sp. RD4P76, an endophyte from a halophyte.</title>
        <authorList>
            <person name="Sun J.-Q."/>
        </authorList>
    </citation>
    <scope>NUCLEOTIDE SEQUENCE [LARGE SCALE GENOMIC DNA]</scope>
    <source>
        <strain evidence="1 2">CGMCC 1.15917</strain>
    </source>
</reference>
<sequence length="175" mass="20534">MFDPTIYDNLKVVLEGYLYELDIGGRILITNRRDIFDLASMSREFSMEFQTRGSSKEDSFGEIKLSTSINDYKDEMIHGNTKEAGCEIQIFFNTKITDVKRECPYIKEQLNLIWNSRPMIKQVISYNYDVKGSMVNRISLDFNRKINEDQIDDIPDLIDHCVQSIRFLKNLFPNH</sequence>
<dbReference type="EMBL" id="JAHQCS010000121">
    <property type="protein sequence ID" value="MBU9713107.1"/>
    <property type="molecule type" value="Genomic_DNA"/>
</dbReference>
<evidence type="ECO:0000313" key="1">
    <source>
        <dbReference type="EMBL" id="MBU9713107.1"/>
    </source>
</evidence>
<keyword evidence="2" id="KW-1185">Reference proteome</keyword>
<gene>
    <name evidence="1" type="ORF">KS419_15350</name>
</gene>
<dbReference type="Proteomes" id="UP000784880">
    <property type="component" value="Unassembled WGS sequence"/>
</dbReference>
<name>A0ABS6JJW5_9BACI</name>
<organism evidence="1 2">
    <name type="scientific">Evansella tamaricis</name>
    <dbReference type="NCBI Taxonomy" id="2069301"/>
    <lineage>
        <taxon>Bacteria</taxon>
        <taxon>Bacillati</taxon>
        <taxon>Bacillota</taxon>
        <taxon>Bacilli</taxon>
        <taxon>Bacillales</taxon>
        <taxon>Bacillaceae</taxon>
        <taxon>Evansella</taxon>
    </lineage>
</organism>